<evidence type="ECO:0008006" key="4">
    <source>
        <dbReference type="Google" id="ProtNLM"/>
    </source>
</evidence>
<accession>A0ABT2CX89</accession>
<sequence>MQVKRLRFLGLSAIGLCLVMHAVFVSANPGAASERCGLGVPPGTRGFAEDRARQAEEVRRDGFLRVCEANLKRYDMSFSPSAAAVKSLAFQPVDLSKTPFAKLKSLGATAEAVNRTKSRLYRGFRMPDGRKLTLFEHDMSADGTRMWRDPKDETERVGKLPAHLSVFQAGSGNAISALSWMRGRRYYELWIDANVALTPLRQQLFALAASLPASVPACPNEAAPEPFHFGPDGMPVLPSAPDVLTVEQVKESLEKETRRCR</sequence>
<protein>
    <recommendedName>
        <fullName evidence="4">Lipoprotein transmembrane</fullName>
    </recommendedName>
</protein>
<dbReference type="EMBL" id="JANUGU010000003">
    <property type="protein sequence ID" value="MCS0658584.1"/>
    <property type="molecule type" value="Genomic_DNA"/>
</dbReference>
<keyword evidence="1" id="KW-0732">Signal</keyword>
<feature type="signal peptide" evidence="1">
    <location>
        <begin position="1"/>
        <end position="27"/>
    </location>
</feature>
<gene>
    <name evidence="2" type="ORF">NX778_10960</name>
</gene>
<reference evidence="2 3" key="1">
    <citation type="submission" date="2022-08" db="EMBL/GenBank/DDBJ databases">
        <title>Reclassification of Massilia species as members of the genera Telluria, Duganella, Pseudoduganella, Mokoshia gen. nov. and Zemynaea gen. nov. using orthogonal and non-orthogonal genome-based approaches.</title>
        <authorList>
            <person name="Bowman J.P."/>
        </authorList>
    </citation>
    <scope>NUCLEOTIDE SEQUENCE [LARGE SCALE GENOMIC DNA]</scope>
    <source>
        <strain evidence="2 3">JCM 31606</strain>
    </source>
</reference>
<keyword evidence="3" id="KW-1185">Reference proteome</keyword>
<evidence type="ECO:0000256" key="1">
    <source>
        <dbReference type="SAM" id="SignalP"/>
    </source>
</evidence>
<name>A0ABT2CX89_9BURK</name>
<dbReference type="RefSeq" id="WP_258811780.1">
    <property type="nucleotide sequence ID" value="NZ_JANUGU010000003.1"/>
</dbReference>
<feature type="chain" id="PRO_5045170314" description="Lipoprotein transmembrane" evidence="1">
    <location>
        <begin position="28"/>
        <end position="261"/>
    </location>
</feature>
<organism evidence="2 3">
    <name type="scientific">Massilia terrae</name>
    <dbReference type="NCBI Taxonomy" id="1811224"/>
    <lineage>
        <taxon>Bacteria</taxon>
        <taxon>Pseudomonadati</taxon>
        <taxon>Pseudomonadota</taxon>
        <taxon>Betaproteobacteria</taxon>
        <taxon>Burkholderiales</taxon>
        <taxon>Oxalobacteraceae</taxon>
        <taxon>Telluria group</taxon>
        <taxon>Massilia</taxon>
    </lineage>
</organism>
<dbReference type="Proteomes" id="UP001204621">
    <property type="component" value="Unassembled WGS sequence"/>
</dbReference>
<comment type="caution">
    <text evidence="2">The sequence shown here is derived from an EMBL/GenBank/DDBJ whole genome shotgun (WGS) entry which is preliminary data.</text>
</comment>
<proteinExistence type="predicted"/>
<evidence type="ECO:0000313" key="2">
    <source>
        <dbReference type="EMBL" id="MCS0658584.1"/>
    </source>
</evidence>
<evidence type="ECO:0000313" key="3">
    <source>
        <dbReference type="Proteomes" id="UP001204621"/>
    </source>
</evidence>